<keyword evidence="2 10" id="KW-0444">Lipid biosynthesis</keyword>
<dbReference type="PaxDb" id="2903-EOD14812"/>
<comment type="similarity">
    <text evidence="10">Belongs to the ELO family.</text>
</comment>
<dbReference type="KEGG" id="ehx:EMIHUDRAFT_197388"/>
<dbReference type="GO" id="GO:0009922">
    <property type="term" value="F:fatty acid elongase activity"/>
    <property type="evidence" value="ECO:0007669"/>
    <property type="project" value="InterPro"/>
</dbReference>
<dbReference type="GO" id="GO:0030148">
    <property type="term" value="P:sphingolipid biosynthetic process"/>
    <property type="evidence" value="ECO:0007669"/>
    <property type="project" value="TreeGrafter"/>
</dbReference>
<dbReference type="eggNOG" id="KOG3071">
    <property type="taxonomic scope" value="Eukaryota"/>
</dbReference>
<dbReference type="AlphaFoldDB" id="A0A0D3IU77"/>
<comment type="subcellular location">
    <subcellularLocation>
        <location evidence="1">Membrane</location>
        <topology evidence="1">Multi-pass membrane protein</topology>
    </subcellularLocation>
</comment>
<dbReference type="STRING" id="2903.R1BYE2"/>
<dbReference type="GO" id="GO:0034626">
    <property type="term" value="P:fatty acid elongation, polyunsaturated fatty acid"/>
    <property type="evidence" value="ECO:0007669"/>
    <property type="project" value="TreeGrafter"/>
</dbReference>
<evidence type="ECO:0000256" key="6">
    <source>
        <dbReference type="ARBA" id="ARBA00022989"/>
    </source>
</evidence>
<evidence type="ECO:0000256" key="3">
    <source>
        <dbReference type="ARBA" id="ARBA00022679"/>
    </source>
</evidence>
<feature type="transmembrane region" description="Helical" evidence="10">
    <location>
        <begin position="139"/>
        <end position="159"/>
    </location>
</feature>
<comment type="caution">
    <text evidence="10">Lacks conserved residue(s) required for the propagation of feature annotation.</text>
</comment>
<evidence type="ECO:0000256" key="10">
    <source>
        <dbReference type="RuleBase" id="RU361115"/>
    </source>
</evidence>
<dbReference type="GO" id="GO:0005789">
    <property type="term" value="C:endoplasmic reticulum membrane"/>
    <property type="evidence" value="ECO:0007669"/>
    <property type="project" value="TreeGrafter"/>
</dbReference>
<keyword evidence="9 10" id="KW-0275">Fatty acid biosynthesis</keyword>
<evidence type="ECO:0000256" key="1">
    <source>
        <dbReference type="ARBA" id="ARBA00004141"/>
    </source>
</evidence>
<dbReference type="Pfam" id="PF01151">
    <property type="entry name" value="ELO"/>
    <property type="match status" value="1"/>
</dbReference>
<keyword evidence="3 10" id="KW-0808">Transferase</keyword>
<name>A0A0D3IU77_EMIH1</name>
<evidence type="ECO:0000256" key="2">
    <source>
        <dbReference type="ARBA" id="ARBA00022516"/>
    </source>
</evidence>
<sequence length="243" mass="27022">MYDLTSRDLALLWAPPLVYVLAYVPLCRALVRHKRIAAAVLSCRSAHNVLMAVYSAAALAGSIWELSARPLTPYGLLCQPVTPAPLLVKTWYASKFVEWVDTALLLAAGKSLSALHYNHHLTTATVVASHFVGRDVRTSIFDVPLFLNALVHTLMYGYYWRPALLRPIKRLLTRMQIVQHMTVLLAVVYTTTTRLYGGAECDISVRANGLSLCLYGMYLAQFLLFYGRAYGGGEGKARTRRAD</sequence>
<keyword evidence="8 10" id="KW-0472">Membrane</keyword>
<organism evidence="11 12">
    <name type="scientific">Emiliania huxleyi (strain CCMP1516)</name>
    <dbReference type="NCBI Taxonomy" id="280463"/>
    <lineage>
        <taxon>Eukaryota</taxon>
        <taxon>Haptista</taxon>
        <taxon>Haptophyta</taxon>
        <taxon>Prymnesiophyceae</taxon>
        <taxon>Isochrysidales</taxon>
        <taxon>Noelaerhabdaceae</taxon>
        <taxon>Emiliania</taxon>
    </lineage>
</organism>
<evidence type="ECO:0000313" key="11">
    <source>
        <dbReference type="EnsemblProtists" id="EOD14812"/>
    </source>
</evidence>
<keyword evidence="7 10" id="KW-0443">Lipid metabolism</keyword>
<keyword evidence="4 10" id="KW-0812">Transmembrane</keyword>
<feature type="transmembrane region" description="Helical" evidence="10">
    <location>
        <begin position="209"/>
        <end position="231"/>
    </location>
</feature>
<dbReference type="RefSeq" id="XP_005767241.1">
    <property type="nucleotide sequence ID" value="XM_005767184.1"/>
</dbReference>
<dbReference type="InterPro" id="IPR002076">
    <property type="entry name" value="ELO_fam"/>
</dbReference>
<evidence type="ECO:0000256" key="4">
    <source>
        <dbReference type="ARBA" id="ARBA00022692"/>
    </source>
</evidence>
<dbReference type="GO" id="GO:0019367">
    <property type="term" value="P:fatty acid elongation, saturated fatty acid"/>
    <property type="evidence" value="ECO:0007669"/>
    <property type="project" value="TreeGrafter"/>
</dbReference>
<reference evidence="12" key="1">
    <citation type="journal article" date="2013" name="Nature">
        <title>Pan genome of the phytoplankton Emiliania underpins its global distribution.</title>
        <authorList>
            <person name="Read B.A."/>
            <person name="Kegel J."/>
            <person name="Klute M.J."/>
            <person name="Kuo A."/>
            <person name="Lefebvre S.C."/>
            <person name="Maumus F."/>
            <person name="Mayer C."/>
            <person name="Miller J."/>
            <person name="Monier A."/>
            <person name="Salamov A."/>
            <person name="Young J."/>
            <person name="Aguilar M."/>
            <person name="Claverie J.M."/>
            <person name="Frickenhaus S."/>
            <person name="Gonzalez K."/>
            <person name="Herman E.K."/>
            <person name="Lin Y.C."/>
            <person name="Napier J."/>
            <person name="Ogata H."/>
            <person name="Sarno A.F."/>
            <person name="Shmutz J."/>
            <person name="Schroeder D."/>
            <person name="de Vargas C."/>
            <person name="Verret F."/>
            <person name="von Dassow P."/>
            <person name="Valentin K."/>
            <person name="Van de Peer Y."/>
            <person name="Wheeler G."/>
            <person name="Dacks J.B."/>
            <person name="Delwiche C.F."/>
            <person name="Dyhrman S.T."/>
            <person name="Glockner G."/>
            <person name="John U."/>
            <person name="Richards T."/>
            <person name="Worden A.Z."/>
            <person name="Zhang X."/>
            <person name="Grigoriev I.V."/>
            <person name="Allen A.E."/>
            <person name="Bidle K."/>
            <person name="Borodovsky M."/>
            <person name="Bowler C."/>
            <person name="Brownlee C."/>
            <person name="Cock J.M."/>
            <person name="Elias M."/>
            <person name="Gladyshev V.N."/>
            <person name="Groth M."/>
            <person name="Guda C."/>
            <person name="Hadaegh A."/>
            <person name="Iglesias-Rodriguez M.D."/>
            <person name="Jenkins J."/>
            <person name="Jones B.M."/>
            <person name="Lawson T."/>
            <person name="Leese F."/>
            <person name="Lindquist E."/>
            <person name="Lobanov A."/>
            <person name="Lomsadze A."/>
            <person name="Malik S.B."/>
            <person name="Marsh M.E."/>
            <person name="Mackinder L."/>
            <person name="Mock T."/>
            <person name="Mueller-Roeber B."/>
            <person name="Pagarete A."/>
            <person name="Parker M."/>
            <person name="Probert I."/>
            <person name="Quesneville H."/>
            <person name="Raines C."/>
            <person name="Rensing S.A."/>
            <person name="Riano-Pachon D.M."/>
            <person name="Richier S."/>
            <person name="Rokitta S."/>
            <person name="Shiraiwa Y."/>
            <person name="Soanes D.M."/>
            <person name="van der Giezen M."/>
            <person name="Wahlund T.M."/>
            <person name="Williams B."/>
            <person name="Wilson W."/>
            <person name="Wolfe G."/>
            <person name="Wurch L.L."/>
        </authorList>
    </citation>
    <scope>NUCLEOTIDE SEQUENCE</scope>
</reference>
<evidence type="ECO:0000256" key="8">
    <source>
        <dbReference type="ARBA" id="ARBA00023136"/>
    </source>
</evidence>
<dbReference type="GeneID" id="17261096"/>
<dbReference type="HOGENOM" id="CLU_1144357_0_0_1"/>
<evidence type="ECO:0000256" key="9">
    <source>
        <dbReference type="ARBA" id="ARBA00023160"/>
    </source>
</evidence>
<dbReference type="GO" id="GO:0034625">
    <property type="term" value="P:fatty acid elongation, monounsaturated fatty acid"/>
    <property type="evidence" value="ECO:0007669"/>
    <property type="project" value="TreeGrafter"/>
</dbReference>
<keyword evidence="12" id="KW-1185">Reference proteome</keyword>
<evidence type="ECO:0000256" key="7">
    <source>
        <dbReference type="ARBA" id="ARBA00023098"/>
    </source>
</evidence>
<evidence type="ECO:0000256" key="5">
    <source>
        <dbReference type="ARBA" id="ARBA00022832"/>
    </source>
</evidence>
<accession>A0A0D3IU77</accession>
<dbReference type="Proteomes" id="UP000013827">
    <property type="component" value="Unassembled WGS sequence"/>
</dbReference>
<dbReference type="GO" id="GO:0042761">
    <property type="term" value="P:very long-chain fatty acid biosynthetic process"/>
    <property type="evidence" value="ECO:0007669"/>
    <property type="project" value="TreeGrafter"/>
</dbReference>
<dbReference type="EnsemblProtists" id="EOD14812">
    <property type="protein sequence ID" value="EOD14812"/>
    <property type="gene ID" value="EMIHUDRAFT_197388"/>
</dbReference>
<dbReference type="EC" id="2.3.1.-" evidence="10"/>
<comment type="catalytic activity">
    <reaction evidence="10">
        <text>an acyl-CoA + malonyl-CoA + H(+) = a 3-oxoacyl-CoA + CO2 + CoA</text>
        <dbReference type="Rhea" id="RHEA:50252"/>
        <dbReference type="ChEBI" id="CHEBI:15378"/>
        <dbReference type="ChEBI" id="CHEBI:16526"/>
        <dbReference type="ChEBI" id="CHEBI:57287"/>
        <dbReference type="ChEBI" id="CHEBI:57384"/>
        <dbReference type="ChEBI" id="CHEBI:58342"/>
        <dbReference type="ChEBI" id="CHEBI:90726"/>
    </reaction>
    <physiologicalReaction direction="left-to-right" evidence="10">
        <dbReference type="Rhea" id="RHEA:50253"/>
    </physiologicalReaction>
</comment>
<feature type="transmembrane region" description="Helical" evidence="10">
    <location>
        <begin position="12"/>
        <end position="31"/>
    </location>
</feature>
<proteinExistence type="inferred from homology"/>
<protein>
    <recommendedName>
        <fullName evidence="10">Elongation of fatty acids protein</fullName>
        <ecNumber evidence="10">2.3.1.-</ecNumber>
    </recommendedName>
</protein>
<keyword evidence="5 10" id="KW-0276">Fatty acid metabolism</keyword>
<evidence type="ECO:0000313" key="12">
    <source>
        <dbReference type="Proteomes" id="UP000013827"/>
    </source>
</evidence>
<dbReference type="PANTHER" id="PTHR11157">
    <property type="entry name" value="FATTY ACID ACYL TRANSFERASE-RELATED"/>
    <property type="match status" value="1"/>
</dbReference>
<keyword evidence="6 10" id="KW-1133">Transmembrane helix</keyword>
<reference evidence="11" key="2">
    <citation type="submission" date="2024-10" db="UniProtKB">
        <authorList>
            <consortium name="EnsemblProtists"/>
        </authorList>
    </citation>
    <scope>IDENTIFICATION</scope>
</reference>
<feature type="transmembrane region" description="Helical" evidence="10">
    <location>
        <begin position="43"/>
        <end position="64"/>
    </location>
</feature>